<dbReference type="PROSITE" id="PS00108">
    <property type="entry name" value="PROTEIN_KINASE_ST"/>
    <property type="match status" value="1"/>
</dbReference>
<dbReference type="InterPro" id="IPR051043">
    <property type="entry name" value="Sulfatase_Mod_Factor_Kinase"/>
</dbReference>
<sequence>MPTTRLRPDPVIPDHEVLRRIGGGAYGEVWLARGVTGALRAVKVLWREDFEDERGFEREFEGILKYEPVSRDHPGLVNILHVGRSVGEPAFYYYVMELGDDVVSGADINPIEYEARTLRSDVLAAGKKRLDTAFCIDAGQRLAEALQHLHENGLAHRDVKPANVIFVNNRAKLADIGLVAARGQRTFVGTEGFVPPEGPGSAQADVYSLGKVLYEMATGKDRLDFPELPDELPTGAERRQWLELNRIICSVCDPQISRRTISSAGELAASLSDLRAGKRRRRRRPLGAFSASVLFGAGLTWAGWELSHESEIMDRLAGVTPVPPPVEAEKVAFVKVTSTPDEAAVYQLSDDGGEAVFLGRTPTDVIETRVGRKLSLRMVKDGYRPYELEAVVPFSARNEPLTITALLSVYSPPIRNLDWMDHLDEEFRPLGEGHESLLPVGPAAWGRFVEATGPQDAEIISGAGELPETVAVSQEAAQAFCDWYVSSGIKAGFLKVDHEAVPRPVGSFSEGLISAENREKGWRPFRLLVRTIPFGRLIVQTHPAEADIYVNGINQGIAKTSLLVDRVKPGEVEIQARLEGYKTESRTIHLGPKETTHLEMSLQRNLSVVLDQEWENSLGMKLMPMAKDWMASAWETRWVDFRSYSVATREPMPPEPEWADDLPDGETLDQHPVIMVSREECESFCAWLTLKERAEDRLGPTLEYRLPTDAEWSELAGVIEPLAFSPARRDQMKSRVFLWGPNWPPPGLVGNLAGIGAGLPSNRIIPGYSDGFVHTAPVGAFPATDDGIFDLCGNVQEWVSDSYSTTALAMETGVLRGGGWRSYLEKDLYIGARNPQPPTARDSTYGFRVVLAKRVVSSVKRSETSAEDG</sequence>
<dbReference type="InterPro" id="IPR011009">
    <property type="entry name" value="Kinase-like_dom_sf"/>
</dbReference>
<dbReference type="Gene3D" id="3.90.1580.10">
    <property type="entry name" value="paralog of FGE (formylglycine-generating enzyme)"/>
    <property type="match status" value="1"/>
</dbReference>
<dbReference type="InterPro" id="IPR016187">
    <property type="entry name" value="CTDL_fold"/>
</dbReference>
<dbReference type="InterPro" id="IPR013229">
    <property type="entry name" value="PEGA"/>
</dbReference>
<keyword evidence="6" id="KW-1185">Reference proteome</keyword>
<dbReference type="Proteomes" id="UP000557717">
    <property type="component" value="Unassembled WGS sequence"/>
</dbReference>
<dbReference type="InterPro" id="IPR000719">
    <property type="entry name" value="Prot_kinase_dom"/>
</dbReference>
<evidence type="ECO:0000256" key="2">
    <source>
        <dbReference type="ARBA" id="ARBA00022840"/>
    </source>
</evidence>
<dbReference type="CDD" id="cd14014">
    <property type="entry name" value="STKc_PknB_like"/>
    <property type="match status" value="1"/>
</dbReference>
<dbReference type="Pfam" id="PF08308">
    <property type="entry name" value="PEGA"/>
    <property type="match status" value="1"/>
</dbReference>
<evidence type="ECO:0000256" key="3">
    <source>
        <dbReference type="PROSITE-ProRule" id="PRU10141"/>
    </source>
</evidence>
<dbReference type="PANTHER" id="PTHR23150">
    <property type="entry name" value="SULFATASE MODIFYING FACTOR 1, 2"/>
    <property type="match status" value="1"/>
</dbReference>
<evidence type="ECO:0000256" key="1">
    <source>
        <dbReference type="ARBA" id="ARBA00022741"/>
    </source>
</evidence>
<keyword evidence="2 3" id="KW-0067">ATP-binding</keyword>
<dbReference type="SMART" id="SM00220">
    <property type="entry name" value="S_TKc"/>
    <property type="match status" value="1"/>
</dbReference>
<name>A0A840V7S8_9BACT</name>
<dbReference type="InterPro" id="IPR008271">
    <property type="entry name" value="Ser/Thr_kinase_AS"/>
</dbReference>
<feature type="binding site" evidence="3">
    <location>
        <position position="43"/>
    </location>
    <ligand>
        <name>ATP</name>
        <dbReference type="ChEBI" id="CHEBI:30616"/>
    </ligand>
</feature>
<evidence type="ECO:0000313" key="6">
    <source>
        <dbReference type="Proteomes" id="UP000557717"/>
    </source>
</evidence>
<dbReference type="InterPro" id="IPR042095">
    <property type="entry name" value="SUMF_sf"/>
</dbReference>
<dbReference type="Gene3D" id="3.30.200.20">
    <property type="entry name" value="Phosphorylase Kinase, domain 1"/>
    <property type="match status" value="1"/>
</dbReference>
<proteinExistence type="predicted"/>
<dbReference type="Pfam" id="PF00069">
    <property type="entry name" value="Pkinase"/>
    <property type="match status" value="1"/>
</dbReference>
<keyword evidence="1 3" id="KW-0547">Nucleotide-binding</keyword>
<dbReference type="RefSeq" id="WP_184014968.1">
    <property type="nucleotide sequence ID" value="NZ_JACHFD010000001.1"/>
</dbReference>
<dbReference type="AlphaFoldDB" id="A0A840V7S8"/>
<accession>A0A840V7S8</accession>
<dbReference type="PROSITE" id="PS50011">
    <property type="entry name" value="PROTEIN_KINASE_DOM"/>
    <property type="match status" value="1"/>
</dbReference>
<dbReference type="SUPFAM" id="SSF56436">
    <property type="entry name" value="C-type lectin-like"/>
    <property type="match status" value="1"/>
</dbReference>
<reference evidence="5 6" key="1">
    <citation type="submission" date="2020-08" db="EMBL/GenBank/DDBJ databases">
        <title>Genomic Encyclopedia of Type Strains, Phase IV (KMG-IV): sequencing the most valuable type-strain genomes for metagenomic binning, comparative biology and taxonomic classification.</title>
        <authorList>
            <person name="Goeker M."/>
        </authorList>
    </citation>
    <scope>NUCLEOTIDE SEQUENCE [LARGE SCALE GENOMIC DNA]</scope>
    <source>
        <strain evidence="5 6">YC6886</strain>
    </source>
</reference>
<protein>
    <recommendedName>
        <fullName evidence="4">Protein kinase domain-containing protein</fullName>
    </recommendedName>
</protein>
<dbReference type="Pfam" id="PF03781">
    <property type="entry name" value="FGE-sulfatase"/>
    <property type="match status" value="1"/>
</dbReference>
<evidence type="ECO:0000313" key="5">
    <source>
        <dbReference type="EMBL" id="MBB5350010.1"/>
    </source>
</evidence>
<dbReference type="PROSITE" id="PS00107">
    <property type="entry name" value="PROTEIN_KINASE_ATP"/>
    <property type="match status" value="1"/>
</dbReference>
<dbReference type="GO" id="GO:0004672">
    <property type="term" value="F:protein kinase activity"/>
    <property type="evidence" value="ECO:0007669"/>
    <property type="project" value="InterPro"/>
</dbReference>
<dbReference type="PANTHER" id="PTHR23150:SF19">
    <property type="entry name" value="FORMYLGLYCINE-GENERATING ENZYME"/>
    <property type="match status" value="1"/>
</dbReference>
<gene>
    <name evidence="5" type="ORF">HNR46_000231</name>
</gene>
<dbReference type="InterPro" id="IPR017441">
    <property type="entry name" value="Protein_kinase_ATP_BS"/>
</dbReference>
<dbReference type="GO" id="GO:0005524">
    <property type="term" value="F:ATP binding"/>
    <property type="evidence" value="ECO:0007669"/>
    <property type="project" value="UniProtKB-UniRule"/>
</dbReference>
<comment type="caution">
    <text evidence="5">The sequence shown here is derived from an EMBL/GenBank/DDBJ whole genome shotgun (WGS) entry which is preliminary data.</text>
</comment>
<dbReference type="EMBL" id="JACHFD010000001">
    <property type="protein sequence ID" value="MBB5350010.1"/>
    <property type="molecule type" value="Genomic_DNA"/>
</dbReference>
<evidence type="ECO:0000259" key="4">
    <source>
        <dbReference type="PROSITE" id="PS50011"/>
    </source>
</evidence>
<dbReference type="SUPFAM" id="SSF56112">
    <property type="entry name" value="Protein kinase-like (PK-like)"/>
    <property type="match status" value="1"/>
</dbReference>
<dbReference type="InterPro" id="IPR005532">
    <property type="entry name" value="SUMF_dom"/>
</dbReference>
<dbReference type="GO" id="GO:0120147">
    <property type="term" value="F:formylglycine-generating oxidase activity"/>
    <property type="evidence" value="ECO:0007669"/>
    <property type="project" value="TreeGrafter"/>
</dbReference>
<organism evidence="5 6">
    <name type="scientific">Haloferula luteola</name>
    <dbReference type="NCBI Taxonomy" id="595692"/>
    <lineage>
        <taxon>Bacteria</taxon>
        <taxon>Pseudomonadati</taxon>
        <taxon>Verrucomicrobiota</taxon>
        <taxon>Verrucomicrobiia</taxon>
        <taxon>Verrucomicrobiales</taxon>
        <taxon>Verrucomicrobiaceae</taxon>
        <taxon>Haloferula</taxon>
    </lineage>
</organism>
<feature type="domain" description="Protein kinase" evidence="4">
    <location>
        <begin position="15"/>
        <end position="295"/>
    </location>
</feature>
<dbReference type="Gene3D" id="1.10.510.10">
    <property type="entry name" value="Transferase(Phosphotransferase) domain 1"/>
    <property type="match status" value="1"/>
</dbReference>